<dbReference type="PROSITE" id="PS00455">
    <property type="entry name" value="AMP_BINDING"/>
    <property type="match status" value="1"/>
</dbReference>
<dbReference type="InterPro" id="IPR050237">
    <property type="entry name" value="ATP-dep_AMP-bd_enzyme"/>
</dbReference>
<keyword evidence="4" id="KW-1185">Reference proteome</keyword>
<dbReference type="InterPro" id="IPR025110">
    <property type="entry name" value="AMP-bd_C"/>
</dbReference>
<reference evidence="4" key="1">
    <citation type="journal article" date="2019" name="Int. J. Syst. Evol. Microbiol.">
        <title>The Global Catalogue of Microorganisms (GCM) 10K type strain sequencing project: providing services to taxonomists for standard genome sequencing and annotation.</title>
        <authorList>
            <consortium name="The Broad Institute Genomics Platform"/>
            <consortium name="The Broad Institute Genome Sequencing Center for Infectious Disease"/>
            <person name="Wu L."/>
            <person name="Ma J."/>
        </authorList>
    </citation>
    <scope>NUCLEOTIDE SEQUENCE [LARGE SCALE GENOMIC DNA]</scope>
    <source>
        <strain evidence="4">JCM 16540</strain>
    </source>
</reference>
<feature type="domain" description="AMP-dependent synthetase/ligase" evidence="1">
    <location>
        <begin position="50"/>
        <end position="223"/>
    </location>
</feature>
<keyword evidence="3" id="KW-0436">Ligase</keyword>
<proteinExistence type="predicted"/>
<dbReference type="Gene3D" id="3.40.50.12780">
    <property type="entry name" value="N-terminal domain of ligase-like"/>
    <property type="match status" value="1"/>
</dbReference>
<dbReference type="Gene3D" id="3.30.300.30">
    <property type="match status" value="1"/>
</dbReference>
<dbReference type="InterPro" id="IPR000873">
    <property type="entry name" value="AMP-dep_synth/lig_dom"/>
</dbReference>
<dbReference type="RefSeq" id="WP_344743087.1">
    <property type="nucleotide sequence ID" value="NZ_BAAAYR010000008.1"/>
</dbReference>
<name>A0ABP6YBW5_9ACTN</name>
<dbReference type="Pfam" id="PF13193">
    <property type="entry name" value="AMP-binding_C"/>
    <property type="match status" value="1"/>
</dbReference>
<sequence length="387" mass="40254">MTAGSTTTLLRPVEEADLPAALAAALDGGAPVAPLPTAPVERTRALRALRLEEPADPDAAVVVLSSGSTGEPKAVVLSAAAIRAGAEATHARLGGPGHWLLPLPRHYVAGLMVLARAHLAGTSVVPLARDLADLPGLSLPAGRRYLSVVPTQLVRALERPDLVDALACLDAVLVGGGATDPALLALARAAGVPCVTTYGMSETCGGCVYDGVPLDGVDVRVAPEDGRVSVAGPVLFSGYRGRPDLTAETLVDGRLRTADRARWDTSGPVPRLQVLGRTDDVVVSGGLNVDLAAVEARARSWAPCTTADVAVVGVPHRHWGVEVVAVTDAAPHEDLALAALQAWVRAELPPYAAPRRLVVLDRLPRTSSGKVDRRRLQTDLTDPEDER</sequence>
<dbReference type="InterPro" id="IPR020845">
    <property type="entry name" value="AMP-binding_CS"/>
</dbReference>
<accession>A0ABP6YBW5</accession>
<comment type="caution">
    <text evidence="3">The sequence shown here is derived from an EMBL/GenBank/DDBJ whole genome shotgun (WGS) entry which is preliminary data.</text>
</comment>
<evidence type="ECO:0000313" key="3">
    <source>
        <dbReference type="EMBL" id="GAA3580544.1"/>
    </source>
</evidence>
<evidence type="ECO:0000313" key="4">
    <source>
        <dbReference type="Proteomes" id="UP001500767"/>
    </source>
</evidence>
<dbReference type="GO" id="GO:0016874">
    <property type="term" value="F:ligase activity"/>
    <property type="evidence" value="ECO:0007669"/>
    <property type="project" value="UniProtKB-KW"/>
</dbReference>
<dbReference type="InterPro" id="IPR042099">
    <property type="entry name" value="ANL_N_sf"/>
</dbReference>
<organism evidence="3 4">
    <name type="scientific">Microlunatus spumicola</name>
    <dbReference type="NCBI Taxonomy" id="81499"/>
    <lineage>
        <taxon>Bacteria</taxon>
        <taxon>Bacillati</taxon>
        <taxon>Actinomycetota</taxon>
        <taxon>Actinomycetes</taxon>
        <taxon>Propionibacteriales</taxon>
        <taxon>Propionibacteriaceae</taxon>
        <taxon>Microlunatus</taxon>
    </lineage>
</organism>
<gene>
    <name evidence="3" type="primary">menE</name>
    <name evidence="3" type="ORF">GCM10022197_43000</name>
</gene>
<dbReference type="Proteomes" id="UP001500767">
    <property type="component" value="Unassembled WGS sequence"/>
</dbReference>
<evidence type="ECO:0000259" key="2">
    <source>
        <dbReference type="Pfam" id="PF13193"/>
    </source>
</evidence>
<evidence type="ECO:0000259" key="1">
    <source>
        <dbReference type="Pfam" id="PF00501"/>
    </source>
</evidence>
<feature type="domain" description="AMP-binding enzyme C-terminal" evidence="2">
    <location>
        <begin position="307"/>
        <end position="370"/>
    </location>
</feature>
<dbReference type="EMBL" id="BAAAYR010000008">
    <property type="protein sequence ID" value="GAA3580544.1"/>
    <property type="molecule type" value="Genomic_DNA"/>
</dbReference>
<dbReference type="InterPro" id="IPR045851">
    <property type="entry name" value="AMP-bd_C_sf"/>
</dbReference>
<dbReference type="PANTHER" id="PTHR43767">
    <property type="entry name" value="LONG-CHAIN-FATTY-ACID--COA LIGASE"/>
    <property type="match status" value="1"/>
</dbReference>
<protein>
    <submittedName>
        <fullName evidence="3">O-succinylbenzoate--CoA ligase</fullName>
    </submittedName>
</protein>
<dbReference type="Pfam" id="PF00501">
    <property type="entry name" value="AMP-binding"/>
    <property type="match status" value="1"/>
</dbReference>
<dbReference type="PANTHER" id="PTHR43767:SF1">
    <property type="entry name" value="NONRIBOSOMAL PEPTIDE SYNTHASE PES1 (EUROFUNG)-RELATED"/>
    <property type="match status" value="1"/>
</dbReference>
<dbReference type="SUPFAM" id="SSF56801">
    <property type="entry name" value="Acetyl-CoA synthetase-like"/>
    <property type="match status" value="1"/>
</dbReference>